<keyword evidence="4" id="KW-1185">Reference proteome</keyword>
<dbReference type="EMBL" id="BMAO01018146">
    <property type="protein sequence ID" value="GFR21405.1"/>
    <property type="molecule type" value="Genomic_DNA"/>
</dbReference>
<dbReference type="AlphaFoldDB" id="A0A8X6FKF9"/>
<comment type="caution">
    <text evidence="2">The sequence shown here is derived from an EMBL/GenBank/DDBJ whole genome shotgun (WGS) entry which is preliminary data.</text>
</comment>
<protein>
    <submittedName>
        <fullName evidence="2">Uncharacterized protein</fullName>
    </submittedName>
</protein>
<evidence type="ECO:0000313" key="3">
    <source>
        <dbReference type="EMBL" id="GFR21405.1"/>
    </source>
</evidence>
<feature type="region of interest" description="Disordered" evidence="1">
    <location>
        <begin position="71"/>
        <end position="94"/>
    </location>
</feature>
<accession>A0A8X6FKF9</accession>
<dbReference type="Proteomes" id="UP000887116">
    <property type="component" value="Unassembled WGS sequence"/>
</dbReference>
<name>A0A8X6FKF9_TRICU</name>
<evidence type="ECO:0000313" key="2">
    <source>
        <dbReference type="EMBL" id="GFQ82107.1"/>
    </source>
</evidence>
<proteinExistence type="predicted"/>
<evidence type="ECO:0000256" key="1">
    <source>
        <dbReference type="SAM" id="MobiDB-lite"/>
    </source>
</evidence>
<sequence>MPHSRNSRRTTHEQAQVLQNRALRIILDYPVYVPRRYLHKDIKIPPLHERIRELSENFHGQLNLHVNPTIRVQTDTDPGTHRHPAHSTNIQELS</sequence>
<reference evidence="2" key="1">
    <citation type="submission" date="2020-07" db="EMBL/GenBank/DDBJ databases">
        <title>Multicomponent nature underlies the extraordinary mechanical properties of spider dragline silk.</title>
        <authorList>
            <person name="Kono N."/>
            <person name="Nakamura H."/>
            <person name="Mori M."/>
            <person name="Yoshida Y."/>
            <person name="Ohtoshi R."/>
            <person name="Malay A.D."/>
            <person name="Moran D.A.P."/>
            <person name="Tomita M."/>
            <person name="Numata K."/>
            <person name="Arakawa K."/>
        </authorList>
    </citation>
    <scope>NUCLEOTIDE SEQUENCE</scope>
</reference>
<dbReference type="EMBL" id="BMAO01032427">
    <property type="protein sequence ID" value="GFQ82107.1"/>
    <property type="molecule type" value="Genomic_DNA"/>
</dbReference>
<gene>
    <name evidence="3" type="ORF">TNCT_685231</name>
    <name evidence="2" type="ORF">TNCT_707331</name>
</gene>
<evidence type="ECO:0000313" key="4">
    <source>
        <dbReference type="Proteomes" id="UP000887116"/>
    </source>
</evidence>
<organism evidence="2 4">
    <name type="scientific">Trichonephila clavata</name>
    <name type="common">Joro spider</name>
    <name type="synonym">Nephila clavata</name>
    <dbReference type="NCBI Taxonomy" id="2740835"/>
    <lineage>
        <taxon>Eukaryota</taxon>
        <taxon>Metazoa</taxon>
        <taxon>Ecdysozoa</taxon>
        <taxon>Arthropoda</taxon>
        <taxon>Chelicerata</taxon>
        <taxon>Arachnida</taxon>
        <taxon>Araneae</taxon>
        <taxon>Araneomorphae</taxon>
        <taxon>Entelegynae</taxon>
        <taxon>Araneoidea</taxon>
        <taxon>Nephilidae</taxon>
        <taxon>Trichonephila</taxon>
    </lineage>
</organism>